<feature type="transmembrane region" description="Helical" evidence="1">
    <location>
        <begin position="164"/>
        <end position="184"/>
    </location>
</feature>
<dbReference type="RefSeq" id="WP_121241983.1">
    <property type="nucleotide sequence ID" value="NZ_RCCI01000005.1"/>
</dbReference>
<reference evidence="3 4" key="1">
    <citation type="submission" date="2018-10" db="EMBL/GenBank/DDBJ databases">
        <title>Genomic Encyclopedia of Type Strains, Phase IV (KMG-IV): sequencing the most valuable type-strain genomes for metagenomic binning, comparative biology and taxonomic classification.</title>
        <authorList>
            <person name="Goeker M."/>
        </authorList>
    </citation>
    <scope>NUCLEOTIDE SEQUENCE [LARGE SCALE GENOMIC DNA]</scope>
    <source>
        <strain evidence="3 4">DSM 26916</strain>
    </source>
</reference>
<feature type="transmembrane region" description="Helical" evidence="1">
    <location>
        <begin position="351"/>
        <end position="370"/>
    </location>
</feature>
<evidence type="ECO:0000256" key="2">
    <source>
        <dbReference type="SAM" id="SignalP"/>
    </source>
</evidence>
<keyword evidence="2" id="KW-0732">Signal</keyword>
<dbReference type="Proteomes" id="UP000268908">
    <property type="component" value="Unassembled WGS sequence"/>
</dbReference>
<evidence type="ECO:0000313" key="3">
    <source>
        <dbReference type="EMBL" id="RLJ65267.1"/>
    </source>
</evidence>
<feature type="transmembrane region" description="Helical" evidence="1">
    <location>
        <begin position="30"/>
        <end position="50"/>
    </location>
</feature>
<sequence>MLVYLGICAVLAFLSAGAAALRGVPPAPTFHIAFAVGAMPLVFGAIIHFVPVLTRSAGAGAVVRNLPLAVQSAGIVVVLGLAGSLPAWSLHAAATVTAGAALALAAWIVGRLRTTLGQPHPGARWYVAALAALLVAVGLVPFWLARPELRGALRLVHLHLNTLGFIGLAALGTLPVLLPTALGGQGRGDTTAGMRLARDLPLAVAGVALAAVGTVTEWPLAAAGAVLLAAVVLRHLGAWQDAYGSGPIVRDGAAAPLAAAALGFALLLAHGVAHGTGSAAARPAIAAFAAGFLLPLVSGALTQLLPVWRHPGADSPQRRDMRRFLASGGTLRAVLFLGAGVLLAFDRNAGFALLAVALGTFAGALLRAFAHRA</sequence>
<feature type="transmembrane region" description="Helical" evidence="1">
    <location>
        <begin position="62"/>
        <end position="82"/>
    </location>
</feature>
<feature type="transmembrane region" description="Helical" evidence="1">
    <location>
        <begin position="284"/>
        <end position="304"/>
    </location>
</feature>
<feature type="chain" id="PRO_5019846110" evidence="2">
    <location>
        <begin position="21"/>
        <end position="373"/>
    </location>
</feature>
<name>A0A497XGZ9_9PROT</name>
<comment type="caution">
    <text evidence="3">The sequence shown here is derived from an EMBL/GenBank/DDBJ whole genome shotgun (WGS) entry which is preliminary data.</text>
</comment>
<feature type="transmembrane region" description="Helical" evidence="1">
    <location>
        <begin position="218"/>
        <end position="236"/>
    </location>
</feature>
<keyword evidence="4" id="KW-1185">Reference proteome</keyword>
<protein>
    <submittedName>
        <fullName evidence="3">Uncharacterized protein</fullName>
    </submittedName>
</protein>
<organism evidence="3 4">
    <name type="scientific">Sulfurisoma sediminicola</name>
    <dbReference type="NCBI Taxonomy" id="1381557"/>
    <lineage>
        <taxon>Bacteria</taxon>
        <taxon>Pseudomonadati</taxon>
        <taxon>Pseudomonadota</taxon>
        <taxon>Betaproteobacteria</taxon>
        <taxon>Nitrosomonadales</taxon>
        <taxon>Sterolibacteriaceae</taxon>
        <taxon>Sulfurisoma</taxon>
    </lineage>
</organism>
<evidence type="ECO:0000256" key="1">
    <source>
        <dbReference type="SAM" id="Phobius"/>
    </source>
</evidence>
<keyword evidence="1" id="KW-0812">Transmembrane</keyword>
<feature type="signal peptide" evidence="2">
    <location>
        <begin position="1"/>
        <end position="20"/>
    </location>
</feature>
<dbReference type="OrthoDB" id="8482278at2"/>
<feature type="transmembrane region" description="Helical" evidence="1">
    <location>
        <begin position="122"/>
        <end position="144"/>
    </location>
</feature>
<feature type="transmembrane region" description="Helical" evidence="1">
    <location>
        <begin position="324"/>
        <end position="345"/>
    </location>
</feature>
<evidence type="ECO:0000313" key="4">
    <source>
        <dbReference type="Proteomes" id="UP000268908"/>
    </source>
</evidence>
<accession>A0A497XGZ9</accession>
<feature type="transmembrane region" description="Helical" evidence="1">
    <location>
        <begin position="248"/>
        <end position="272"/>
    </location>
</feature>
<dbReference type="EMBL" id="RCCI01000005">
    <property type="protein sequence ID" value="RLJ65267.1"/>
    <property type="molecule type" value="Genomic_DNA"/>
</dbReference>
<proteinExistence type="predicted"/>
<feature type="transmembrane region" description="Helical" evidence="1">
    <location>
        <begin position="88"/>
        <end position="110"/>
    </location>
</feature>
<gene>
    <name evidence="3" type="ORF">DFR35_1925</name>
</gene>
<keyword evidence="1" id="KW-0472">Membrane</keyword>
<keyword evidence="1" id="KW-1133">Transmembrane helix</keyword>
<dbReference type="AlphaFoldDB" id="A0A497XGZ9"/>